<sequence>MMILYGLDLWTSMSPLLTPRWQQGMASLKRLLKKSGAL</sequence>
<gene>
    <name evidence="1" type="ORF">SAMN05444159_2988</name>
</gene>
<accession>A0A1M6RHY0</accession>
<dbReference type="Proteomes" id="UP000189935">
    <property type="component" value="Chromosome I"/>
</dbReference>
<name>A0A1M6RHY0_9BRAD</name>
<reference evidence="1 2" key="1">
    <citation type="submission" date="2016-11" db="EMBL/GenBank/DDBJ databases">
        <authorList>
            <person name="Jaros S."/>
            <person name="Januszkiewicz K."/>
            <person name="Wedrychowicz H."/>
        </authorList>
    </citation>
    <scope>NUCLEOTIDE SEQUENCE [LARGE SCALE GENOMIC DNA]</scope>
    <source>
        <strain evidence="1 2">GAS499</strain>
    </source>
</reference>
<evidence type="ECO:0000313" key="1">
    <source>
        <dbReference type="EMBL" id="SHK32075.1"/>
    </source>
</evidence>
<evidence type="ECO:0000313" key="2">
    <source>
        <dbReference type="Proteomes" id="UP000189935"/>
    </source>
</evidence>
<protein>
    <submittedName>
        <fullName evidence="1">Uncharacterized protein</fullName>
    </submittedName>
</protein>
<dbReference type="EMBL" id="LT670844">
    <property type="protein sequence ID" value="SHK32075.1"/>
    <property type="molecule type" value="Genomic_DNA"/>
</dbReference>
<organism evidence="1 2">
    <name type="scientific">Bradyrhizobium lablabi</name>
    <dbReference type="NCBI Taxonomy" id="722472"/>
    <lineage>
        <taxon>Bacteria</taxon>
        <taxon>Pseudomonadati</taxon>
        <taxon>Pseudomonadota</taxon>
        <taxon>Alphaproteobacteria</taxon>
        <taxon>Hyphomicrobiales</taxon>
        <taxon>Nitrobacteraceae</taxon>
        <taxon>Bradyrhizobium</taxon>
    </lineage>
</organism>
<dbReference type="AlphaFoldDB" id="A0A1M6RHY0"/>
<proteinExistence type="predicted"/>